<evidence type="ECO:0000256" key="1">
    <source>
        <dbReference type="SAM" id="MobiDB-lite"/>
    </source>
</evidence>
<dbReference type="OrthoDB" id="3261287at2759"/>
<dbReference type="Proteomes" id="UP000383932">
    <property type="component" value="Unassembled WGS sequence"/>
</dbReference>
<comment type="caution">
    <text evidence="2">The sequence shown here is derived from an EMBL/GenBank/DDBJ whole genome shotgun (WGS) entry which is preliminary data.</text>
</comment>
<sequence>MSHIAHSSSPLLASPMHTPPSRPTRPRLSRGISSRKLATPPVPPSLRDHPLLDVVAHGSCISTPGIGTPCSGPPSCITSPASVPSSRRSSISASSPLARPLEKLPLPSPTNLWALPPRPSPPISGPWSSPCQSEPVADAMGLLDTVPAGSTVSVATHGGYPWHTAPGTACSPGHGRAQGYEYMSLQLGLHHPSRRHPPPAHHLIPAQPDDARTPTSGQRHNVGSLHTHSPRPSPPMTPAAA</sequence>
<reference evidence="2 3" key="1">
    <citation type="journal article" date="2019" name="Fungal Biol. Biotechnol.">
        <title>Draft genome sequence of fastidious pathogen Ceratobasidium theobromae, which causes vascular-streak dieback in Theobroma cacao.</title>
        <authorList>
            <person name="Ali S.S."/>
            <person name="Asman A."/>
            <person name="Shao J."/>
            <person name="Firmansyah A.P."/>
            <person name="Susilo A.W."/>
            <person name="Rosmana A."/>
            <person name="McMahon P."/>
            <person name="Junaid M."/>
            <person name="Guest D."/>
            <person name="Kheng T.Y."/>
            <person name="Meinhardt L.W."/>
            <person name="Bailey B.A."/>
        </authorList>
    </citation>
    <scope>NUCLEOTIDE SEQUENCE [LARGE SCALE GENOMIC DNA]</scope>
    <source>
        <strain evidence="2 3">CT2</strain>
    </source>
</reference>
<organism evidence="2 3">
    <name type="scientific">Ceratobasidium theobromae</name>
    <dbReference type="NCBI Taxonomy" id="1582974"/>
    <lineage>
        <taxon>Eukaryota</taxon>
        <taxon>Fungi</taxon>
        <taxon>Dikarya</taxon>
        <taxon>Basidiomycota</taxon>
        <taxon>Agaricomycotina</taxon>
        <taxon>Agaricomycetes</taxon>
        <taxon>Cantharellales</taxon>
        <taxon>Ceratobasidiaceae</taxon>
        <taxon>Ceratobasidium</taxon>
    </lineage>
</organism>
<proteinExistence type="predicted"/>
<keyword evidence="3" id="KW-1185">Reference proteome</keyword>
<feature type="region of interest" description="Disordered" evidence="1">
    <location>
        <begin position="190"/>
        <end position="241"/>
    </location>
</feature>
<feature type="compositionally biased region" description="Low complexity" evidence="1">
    <location>
        <begin position="79"/>
        <end position="99"/>
    </location>
</feature>
<name>A0A5N5QY21_9AGAM</name>
<dbReference type="AlphaFoldDB" id="A0A5N5QY21"/>
<feature type="region of interest" description="Disordered" evidence="1">
    <location>
        <begin position="63"/>
        <end position="105"/>
    </location>
</feature>
<evidence type="ECO:0000313" key="3">
    <source>
        <dbReference type="Proteomes" id="UP000383932"/>
    </source>
</evidence>
<accession>A0A5N5QY21</accession>
<feature type="compositionally biased region" description="Polar residues" evidence="1">
    <location>
        <begin position="213"/>
        <end position="227"/>
    </location>
</feature>
<evidence type="ECO:0000313" key="2">
    <source>
        <dbReference type="EMBL" id="KAB5596443.1"/>
    </source>
</evidence>
<gene>
    <name evidence="2" type="ORF">CTheo_80</name>
</gene>
<dbReference type="EMBL" id="SSOP01000001">
    <property type="protein sequence ID" value="KAB5596443.1"/>
    <property type="molecule type" value="Genomic_DNA"/>
</dbReference>
<feature type="compositionally biased region" description="Polar residues" evidence="1">
    <location>
        <begin position="1"/>
        <end position="11"/>
    </location>
</feature>
<feature type="compositionally biased region" description="Pro residues" evidence="1">
    <location>
        <begin position="231"/>
        <end position="241"/>
    </location>
</feature>
<feature type="region of interest" description="Disordered" evidence="1">
    <location>
        <begin position="1"/>
        <end position="50"/>
    </location>
</feature>
<protein>
    <submittedName>
        <fullName evidence="2">Uncharacterized protein</fullName>
    </submittedName>
</protein>